<dbReference type="OrthoDB" id="134488at2"/>
<dbReference type="GO" id="GO:0043041">
    <property type="term" value="P:amino acid activation for nonribosomal peptide biosynthetic process"/>
    <property type="evidence" value="ECO:0007669"/>
    <property type="project" value="UniProtKB-ARBA"/>
</dbReference>
<dbReference type="NCBIfam" id="TIGR01720">
    <property type="entry name" value="NRPS-para261"/>
    <property type="match status" value="3"/>
</dbReference>
<dbReference type="Gene3D" id="3.30.300.30">
    <property type="match status" value="4"/>
</dbReference>
<dbReference type="NCBIfam" id="NF003417">
    <property type="entry name" value="PRK04813.1"/>
    <property type="match status" value="4"/>
</dbReference>
<dbReference type="FunFam" id="2.30.38.10:FF:000001">
    <property type="entry name" value="Non-ribosomal peptide synthetase PvdI"/>
    <property type="match status" value="4"/>
</dbReference>
<reference evidence="7 8" key="1">
    <citation type="submission" date="2016-12" db="EMBL/GenBank/DDBJ databases">
        <title>Genome sequencing of Methylocaldum marinum.</title>
        <authorList>
            <person name="Takeuchi M."/>
            <person name="Kamagata Y."/>
            <person name="Hiraoka S."/>
            <person name="Oshima K."/>
            <person name="Hattori M."/>
            <person name="Iwasaki W."/>
        </authorList>
    </citation>
    <scope>NUCLEOTIDE SEQUENCE [LARGE SCALE GENOMIC DNA]</scope>
    <source>
        <strain evidence="7 8">S8</strain>
    </source>
</reference>
<proteinExistence type="inferred from homology"/>
<feature type="compositionally biased region" description="Basic and acidic residues" evidence="5">
    <location>
        <begin position="5032"/>
        <end position="5044"/>
    </location>
</feature>
<dbReference type="SUPFAM" id="SSF52777">
    <property type="entry name" value="CoA-dependent acyltransferases"/>
    <property type="match status" value="14"/>
</dbReference>
<dbReference type="EMBL" id="AP017928">
    <property type="protein sequence ID" value="BBA33065.1"/>
    <property type="molecule type" value="Genomic_DNA"/>
</dbReference>
<dbReference type="RefSeq" id="WP_119628734.1">
    <property type="nucleotide sequence ID" value="NZ_AP017928.1"/>
</dbReference>
<dbReference type="Pfam" id="PF00501">
    <property type="entry name" value="AMP-binding"/>
    <property type="match status" value="4"/>
</dbReference>
<dbReference type="CDD" id="cd17652">
    <property type="entry name" value="A_NRPS_CmdD_like"/>
    <property type="match status" value="1"/>
</dbReference>
<dbReference type="InterPro" id="IPR001242">
    <property type="entry name" value="Condensation_dom"/>
</dbReference>
<evidence type="ECO:0000313" key="8">
    <source>
        <dbReference type="Proteomes" id="UP000266313"/>
    </source>
</evidence>
<feature type="region of interest" description="Disordered" evidence="5">
    <location>
        <begin position="3513"/>
        <end position="3537"/>
    </location>
</feature>
<dbReference type="FunFam" id="3.40.50.980:FF:000001">
    <property type="entry name" value="Non-ribosomal peptide synthetase"/>
    <property type="match status" value="4"/>
</dbReference>
<evidence type="ECO:0000256" key="2">
    <source>
        <dbReference type="ARBA" id="ARBA00006432"/>
    </source>
</evidence>
<dbReference type="Gene3D" id="2.30.38.10">
    <property type="entry name" value="Luciferase, Domain 3"/>
    <property type="match status" value="4"/>
</dbReference>
<evidence type="ECO:0000256" key="3">
    <source>
        <dbReference type="ARBA" id="ARBA00022450"/>
    </source>
</evidence>
<feature type="domain" description="Carrier" evidence="6">
    <location>
        <begin position="5051"/>
        <end position="5125"/>
    </location>
</feature>
<dbReference type="Pfam" id="PF00668">
    <property type="entry name" value="Condensation"/>
    <property type="match status" value="7"/>
</dbReference>
<feature type="domain" description="Carrier" evidence="6">
    <location>
        <begin position="3533"/>
        <end position="3607"/>
    </location>
</feature>
<dbReference type="PROSITE" id="PS00455">
    <property type="entry name" value="AMP_BINDING"/>
    <property type="match status" value="4"/>
</dbReference>
<sequence>MSKAERNIESIYPLSPLQQGMLFHTLYAPDSGLYCEQTSWTITGRLDVSAFRQAWHQVVERHAVLRTLFAWRNTKKPLQIVRKSVDVPWVQEDWRAMPPDEHAERLEAFLASDRARGFELSQAPLMRCALIQVAEDRHEFVWSYHHLLLDGWSLPRVLKDVMDYYDAYGSGREPQLAYTRPYRDYIAWLQRQDLGRAERFWRETLQGFTAPTPLPIGRSETGRRPDATAYDEQSLRLSPELTGRLQALARTHRLTFNTLVQGVWALLLARYSGETDVLFGATVSGRPADLAGVEDMVGLFINTLPVRVRVPAEATVLPWLEQLQAQQAERDQYAYSPLVDIQGWSEVPRGVPLFESLVVFENYPVDAALTEQRQSLQFHNIRAIEQTNYALTLIAIPGSALSLKVLYDAGRFDTATVARLLAHVETVLDGIAANPSQRLSALPLVPEAEAHRLLVDWNATDTEYPKDRCIHQLFEAQAEKTPDAVAVVFEDQVLTYRALDTRANQLAHHLRALGVGPEQRVGLCLERAPELVVGLLGVLKAGAAYVPLDPAYPRERLAFMLEDAAVSVLLTQARLRASLPETSAPVIALDRSWDRIAQRPDTPPPTTVAPDHLAYVIYTSGSTGTPKGVLVSHRALLNLVFWHRDAFEVTAADRATQLAGTAFDASVWEIWPYLATGASLYLVPPAVLGSAAELQDWLVSRAITVSFLPTPLAEVVVPLNWPQATALRLLLTGGDRLHQYPPAALPFPLVNNYGPTENTVVTTSGRVPREGEAALSPAIGRPIANAQVYLLDGALRPVPIGVPGELCIGGTSLARGYLHRPELTAEKFIPHPFSRHPGARLYRTGDLARRRADGELEFLGRIDHQVKLRGFRIELGEIEAALSQQPGVHDAVVLLREDAPGEKRLVAYTVGAVDPETLRAALKTQLPDYMVPTAWVTLDALPLTPNGKVDRKALPAPERGATGTPYAPPQGPTEARLAEIWADVLRLERVGRHDNFFALGGDSILSIQIVARATQAGLPLTPRQLFQHQSIAELAAVVGTGPARAAEQGPVQGDAPLTPIQHWFFDQAWTEPHHFNQAFLLSVAPDLAPDRLRRVLHTLLIQHDALHLRFRRDQDHWRQTHAAPDTPLPFGVVDLAALSPAAQAAVIEQVSAAQQARLDLAHGPLWRSVLFTRGEGQPGRLLLVIHHLAVDGVSWRILLDDLQQAYARLGRGEPPALPPKTTAFKTWAEQLDAYAASERLRPELDYWQGLRGPAAPLPRDADAPPEANTVAAADHVAVTLGREPTRALLHDVPPVYRTRINDVLLTALAQTLARWSGVRTLWVNLEGHGREELFEGVDLARTVGWFTTLYPVRLDLATDAPGEALKAVKEQLRTIPQGGIGYGVLRYRHPDPAVRASLAALPAPELSFNYLGQLDTLIGGDLLLGLAPEGSGLLYSPRGQRPHLLDINGFVMDGQLRLDWAYCPAVHRRATVEALAQGFLDALQALIAHCQSPEAGGFTPSDFPLARLDAPTLARLPSRQVEDIYPLSSMQQGMLFHTLHAPESRMYCEQTSWTFVGQINASALREAWRHAVQRHPILRTSFYWEELSDPLQVVYRQVDLPWNQEDWRAIPPDEQAERLEAFLAADRARGFELGQAPLMRFVLIQVAEDRHEFVWSYHHLLLDGWSLPRVLKDVMDYYDAHGSGREPQLAYARPYRDYIAWLQRQDLEQAERFWRETLQGFTAPTPLPIGRSESGRRPDATAYEEQTLRLSAELTGRLQALARAHRLTFNTLVQGVWSLLLARYSGEADVLFGTTVSGRPAELPGVENMVGLFINTLPVRVRVPAEANVLPWLAQLQAQQAERDQYAYSPLVDIQGWSEVPRGLPLFESLVVFENYPVDAALTEQRHSLQFHNIRAVERTNYALTLIAIPGSALSLKVLYDAGRFDTATVARLLAHVETVLDGITANPAQRLSALPLVPDAEARQLLVDWNATDTEYPKDRCIHQLFEAQAETTPDAVAVVFEDQVLTYQTLNARANQLAHHLRALGVGPEQRVGLCLERAPELVVGLLGVLKAGAAYVPLDPAYPRERLAFMLEDAAVSVLLTQARLRASLPETSAPVIALDRSWDRIAQRPDTPPPTTVAPDHLAYIIYTSGSTGTPKGVLVSHRALLNLVFWHRDAFEVTAADRATQLAGTAFDASVWEIWPYLATGASLYLVPPAVLGSAAELQDWLVSRAITVSFLPTPLAEVVVPLNWPQATALRLLLTGGDRLHQYPPAALPFPLVNNYGPTENTVVTTSGRVPREGEAALSPAIGRPIANAQVYLLDGALRPVPIGVPGELCIGGTSLARGYLHRPDLTAERFIPHPFSRHPGARLYRTGDLARRRADGELEFLGRIDHQVKLRGFRIELGEIEAALSQQPGVHDAVVLLREDAPGEKRLVAYTVGAVDPETLRAALKSQLPDYMVPTAWVTLDALPLTPNGKVDRKALPAPERDGAGAAYVPPQTPTEELLAGIWAELFGHERVGRHDDFFALGGHSLRAIQVVSRVRETLGLELPVRRLFEHPTLADLAAALDATRDTPTAALPPLTPVSRHQPLRLAFAQERLWFLDQLEGPSATYTIPGGLELHGPLDVAALRRSLAEIVRRHESLRTTFPTVDGVAVQHIAPSGPVPLPLIDLAALPEADRAAAFERRIADETRRPFDLAHGPLLRASLVRLAPDHHGLLLNLHHIVSDGWSMAVLVRELSSLYAAYALHQPADLPPLPIQYADYAQWQRTWLSGEVLDRQLQYWQQQLASAPTLLELPTDHPRPPVQRFHGATRPLALDPALTQALRALSRRLGATLFMTLLSAFLTLLARYSRQDDLVVGTPVANRNRRETEGLIGFFVNTLVLRVDLAGNPAFEEVVARVRQRALDAYAHQEVPFERIVEAVQPERSLSHSPLFQVMFVLQNTPEATLTLPGLTLSPLPLHGVAAKFDLTLVLSDSEAGLHGVWEYSTDLFEAETIDRLGRHFDCLLRGIVADPTQRLSELPLLPEAEARQLLVAWNATDTDYPKDRCIHQLFEARAEETPDAVAVVFEDQVLTYRDLNARANRLAHDLRRLGVGPDRRVALCVERSCEMVIGLLAVLKAGGAYVPLDPGYPEERLAYMLTDAAPRVLLTHGGLASRSLATAPAVPVIDLGDPTPWAHQPTHNPDPSAVGLTAENLAYVIYTSGSTGTPKGTLLPHRGLCNVADAQRHRFGVGPGDRVLQFASLSFDASTFEIVMALGAGATLCLGQREDLLPGPSLIRLLREKAVSLVTLPPSALALLPHEGLPALRVVTVAGEACSPELAARWGRNRRFFNLYGPTEATIWTTIGTYRERDDTLSIGRPIANTEIYILDAQRRPVPIGVPGELCIGGVGLARGYLHRPELTAEKFIPHPFSRVPGARLYRTGDLARRRADGELEFLGRIDHQVKLRGFRIELGEIEAALSQQPGIRDAVVLLREDAPGEKRLVAYCVGAVDPETLRAALKAQLPDYMVPTAWVTLDALPLTPNGKVDRKALPAPERGDTGTPHVPPQGPTEARLAEIWAEVLRLDRVGRHDNFFALGGDSILSIQIVARATQAGLPLTPRQLFQHQSIAELAAGVGTGPARTAEQGPVQGDAPLTPIQHWFFDQAWTEPHHFNQAFLLSVAPDLAPDRLRRVLHTLRARHDALRLRFHREEDHWRQTHAAPDAPLPFGVVDLAALPPDARAAAIEQVSAAQQARLDLAHGPLWRCVLFTRGEGQPGRLLLVIHHLAVDGVSWRILLDDLQQAYARLGRGAPPALPPKTTAFKTWAEQLDAYAASERLRPELAYWQRLRGPAAPLPRDADAPPEANTVAAADHVAVTLGREPTRALLHDVPPVYRTRINDVLLTALAQTLARWSGVRTLWVNLEGHGREELFEGVDLARTVGWFTTLYPVRLDLTADAPGEALKAVKEQLRTIPQGGIGYGVLRYRHPDPAVRASLAALPAPELSFNYLGQLDTLIGGDLLLGLAPEGSGLLYSPRGQRPHLLDINGFVMDGQLRLDWAYCPAVHRRATVEALAQGFLDALQALIAHCQSPEAGGFTPSDFPLARLDAPTLARLPSRQVEDIYPLSSMQQGMLFHTLHVPESGLYFEQLSGILDGDLDVAAFERAWQYVLERHPSLRTGFLWEGLDEPLQVVRSNVTLSWHHEDWREISPSEQPERLEAFLAADRARGFELGQAPLMRCALLRIAERQHYFVWSHHHLLLDGWSLPRVLKDVMDYYDAHGSGREPQLAYARPYRDYIAWLQRQDLEQAERFWRETLQGFTAPTPLPIGRSETGRRLDATAYDEQTLRLSAALTGRLQALARAHRLTFNTLVQGVWALLLARYSGEADVLFGATVSGRPAELAGVEDMVGLFINTLPVRVRVPAEANVLPWLAQLQAQQAERDQYAYSPLVDIQGWSEVPRGLPLFESLVVFENYPVDAALTEQRHSLQFHNIRAVERTNYALTAAAALLGAELSLKVVYDAQRFEATAITRLLAHVETVLGGMAANPEQRLSELPLLPDAEAHRLLVDWNATDTEYPKDRCIHQLFEAQAEKTPDAVAVVFEDQVLTYRALDTRANQLAHHLRTLGVGPESRTGLCLERSPEMLVGLLAVLKAGAAYVPLDPGYPRERLAFMLEDAAVSVLLTQARLRESLPETSAPVLCLDQAWATMAQRPDSAPVSGAGPENLAYIIYTSGSTGKPKGVMISHRSLCNHMLWMQDAFPLTESDKVLQKTPFGFDASVWEFYAPLLSGAQLILARPGGHQDALYLIDVLGERQVTTLQLVPSMLQILLEVGGLERCHALRRLFCGGEALPLALQERFRACHGAELHNLYGPTEATIDVGAWRCEPHNSLPIAPIGRPIANTRFYLLDEQLRPAPIGVPGELHIGGDGVARGYLHRPELTAEKFIPHPFSRVPGARLYRTGDLARWRADGELEFLGRIDHQVKLRGFRIELGEIEAALSQQPGIRDAVVLLREDRPGEKRLVAYCVGAVDPETLRAALKAQLPDYMVPTAWVTLDALPLTPNGKVDRKALPVPERGDTGTPYAPPQGPTEARLAAIWAEVLRLERVGRHDNFFALGGDSILSIQIVARATQAGLQLTFKQLFQHQSIAELAAAVGTSPARAAEQGPVQGDAPLTPIQHWFFDQAWTEPHHFNQAFLLSVAPDLAPDRLRRVLHTLRARHDALRLRFHREEDHWRQTHAAPDTPLPFGVVDLAALPPAARAAAIEQVSAAQQARLDLAHGPLWRSVLFTRGKGQPGRLLLVIHHLAVDGVSWRILLDDLQQAYVRLGRGEPPALPPKTTAFKTWAEQLDAYAASERLRPELDYWQRLRGPAAPLPRDADAPPEANTVAAADHVAVTLGRESTRALLHDVPPVYRTRINDVLLTALAQTLARWSGVRTLWVNVEGHGREELFEGVDLARTVGWFTTLYPVRLDLTADAPGEALKAVKEQLRTIPQGGIGYGVLRYRHPDPAVRASLAALPAPELSFNYLGQLDSLLGGDLLLGPAPEAIGPPQSLRARRAHLLDINGFIADGQLRLDWAYCPAVHRRATVEALAQGFLDTLQALIAHCQSPEAGGFTPSDFPLARLKAQTLSKLSALLDQD</sequence>
<dbReference type="CDD" id="cd19543">
    <property type="entry name" value="DCL_NRPS"/>
    <property type="match status" value="3"/>
</dbReference>
<evidence type="ECO:0000256" key="4">
    <source>
        <dbReference type="ARBA" id="ARBA00022553"/>
    </source>
</evidence>
<dbReference type="InterPro" id="IPR010071">
    <property type="entry name" value="AA_adenyl_dom"/>
</dbReference>
<feature type="region of interest" description="Disordered" evidence="5">
    <location>
        <begin position="949"/>
        <end position="972"/>
    </location>
</feature>
<evidence type="ECO:0000259" key="6">
    <source>
        <dbReference type="PROSITE" id="PS50075"/>
    </source>
</evidence>
<dbReference type="InterPro" id="IPR006162">
    <property type="entry name" value="Ppantetheine_attach_site"/>
</dbReference>
<dbReference type="SMART" id="SM00823">
    <property type="entry name" value="PKS_PP"/>
    <property type="match status" value="4"/>
</dbReference>
<feature type="domain" description="Carrier" evidence="6">
    <location>
        <begin position="2481"/>
        <end position="2556"/>
    </location>
</feature>
<dbReference type="SUPFAM" id="SSF56801">
    <property type="entry name" value="Acetyl-CoA synthetase-like"/>
    <property type="match status" value="4"/>
</dbReference>
<evidence type="ECO:0000313" key="7">
    <source>
        <dbReference type="EMBL" id="BBA33065.1"/>
    </source>
</evidence>
<dbReference type="Gene3D" id="3.40.50.980">
    <property type="match status" value="8"/>
</dbReference>
<dbReference type="InterPro" id="IPR020806">
    <property type="entry name" value="PKS_PP-bd"/>
</dbReference>
<dbReference type="InterPro" id="IPR010060">
    <property type="entry name" value="NRPS_synth"/>
</dbReference>
<dbReference type="InterPro" id="IPR020845">
    <property type="entry name" value="AMP-binding_CS"/>
</dbReference>
<organism evidence="7 8">
    <name type="scientific">Methylocaldum marinum</name>
    <dbReference type="NCBI Taxonomy" id="1432792"/>
    <lineage>
        <taxon>Bacteria</taxon>
        <taxon>Pseudomonadati</taxon>
        <taxon>Pseudomonadota</taxon>
        <taxon>Gammaproteobacteria</taxon>
        <taxon>Methylococcales</taxon>
        <taxon>Methylococcaceae</taxon>
        <taxon>Methylocaldum</taxon>
    </lineage>
</organism>
<feature type="region of interest" description="Disordered" evidence="5">
    <location>
        <begin position="212"/>
        <end position="231"/>
    </location>
</feature>
<comment type="cofactor">
    <cofactor evidence="1">
        <name>pantetheine 4'-phosphate</name>
        <dbReference type="ChEBI" id="CHEBI:47942"/>
    </cofactor>
</comment>
<evidence type="ECO:0000256" key="5">
    <source>
        <dbReference type="SAM" id="MobiDB-lite"/>
    </source>
</evidence>
<dbReference type="CDD" id="cd19531">
    <property type="entry name" value="LCL_NRPS-like"/>
    <property type="match status" value="1"/>
</dbReference>
<dbReference type="Gene3D" id="3.30.559.10">
    <property type="entry name" value="Chloramphenicol acetyltransferase-like domain"/>
    <property type="match status" value="7"/>
</dbReference>
<dbReference type="KEGG" id="mmai:sS8_1103"/>
<dbReference type="InterPro" id="IPR036736">
    <property type="entry name" value="ACP-like_sf"/>
</dbReference>
<feature type="region of interest" description="Disordered" evidence="5">
    <location>
        <begin position="5032"/>
        <end position="5054"/>
    </location>
</feature>
<dbReference type="Pfam" id="PF00550">
    <property type="entry name" value="PP-binding"/>
    <property type="match status" value="4"/>
</dbReference>
<keyword evidence="3" id="KW-0596">Phosphopantetheine</keyword>
<dbReference type="NCBIfam" id="TIGR01733">
    <property type="entry name" value="AA-adenyl-dom"/>
    <property type="match status" value="4"/>
</dbReference>
<dbReference type="Proteomes" id="UP000266313">
    <property type="component" value="Chromosome"/>
</dbReference>
<dbReference type="PROSITE" id="PS00012">
    <property type="entry name" value="PHOSPHOPANTETHEINE"/>
    <property type="match status" value="4"/>
</dbReference>
<dbReference type="GO" id="GO:0031177">
    <property type="term" value="F:phosphopantetheine binding"/>
    <property type="evidence" value="ECO:0007669"/>
    <property type="project" value="InterPro"/>
</dbReference>
<dbReference type="PANTHER" id="PTHR45398:SF1">
    <property type="entry name" value="ENZYME, PUTATIVE (JCVI)-RELATED"/>
    <property type="match status" value="1"/>
</dbReference>
<evidence type="ECO:0000256" key="1">
    <source>
        <dbReference type="ARBA" id="ARBA00001957"/>
    </source>
</evidence>
<dbReference type="PANTHER" id="PTHR45398">
    <property type="match status" value="1"/>
</dbReference>
<dbReference type="GO" id="GO:0003824">
    <property type="term" value="F:catalytic activity"/>
    <property type="evidence" value="ECO:0007669"/>
    <property type="project" value="InterPro"/>
</dbReference>
<dbReference type="InterPro" id="IPR045851">
    <property type="entry name" value="AMP-bd_C_sf"/>
</dbReference>
<dbReference type="NCBIfam" id="NF004282">
    <property type="entry name" value="PRK05691.1"/>
    <property type="match status" value="7"/>
</dbReference>
<dbReference type="FunFam" id="3.40.50.12780:FF:000012">
    <property type="entry name" value="Non-ribosomal peptide synthetase"/>
    <property type="match status" value="4"/>
</dbReference>
<dbReference type="InterPro" id="IPR009081">
    <property type="entry name" value="PP-bd_ACP"/>
</dbReference>
<accession>A0A250KN36</accession>
<keyword evidence="4" id="KW-0597">Phosphoprotein</keyword>
<dbReference type="SUPFAM" id="SSF47336">
    <property type="entry name" value="ACP-like"/>
    <property type="match status" value="4"/>
</dbReference>
<gene>
    <name evidence="7" type="ORF">sS8_1103</name>
</gene>
<feature type="compositionally biased region" description="Basic and acidic residues" evidence="5">
    <location>
        <begin position="3513"/>
        <end position="3526"/>
    </location>
</feature>
<feature type="domain" description="Carrier" evidence="6">
    <location>
        <begin position="968"/>
        <end position="1042"/>
    </location>
</feature>
<dbReference type="CDD" id="cd05930">
    <property type="entry name" value="A_NRPS"/>
    <property type="match status" value="3"/>
</dbReference>
<dbReference type="Gene3D" id="3.30.559.30">
    <property type="entry name" value="Nonribosomal peptide synthetase, condensation domain"/>
    <property type="match status" value="7"/>
</dbReference>
<dbReference type="FunFam" id="1.10.1200.10:FF:000005">
    <property type="entry name" value="Nonribosomal peptide synthetase 1"/>
    <property type="match status" value="4"/>
</dbReference>
<keyword evidence="8" id="KW-1185">Reference proteome</keyword>
<dbReference type="InterPro" id="IPR000873">
    <property type="entry name" value="AMP-dep_synth/lig_dom"/>
</dbReference>
<protein>
    <submittedName>
        <fullName evidence="7">Putative linear pentadecapeptide gramicidin synthetase LgrB</fullName>
    </submittedName>
</protein>
<dbReference type="Pfam" id="PF13193">
    <property type="entry name" value="AMP-binding_C"/>
    <property type="match status" value="4"/>
</dbReference>
<dbReference type="FunFam" id="3.30.559.10:FF:000012">
    <property type="entry name" value="Non-ribosomal peptide synthetase"/>
    <property type="match status" value="1"/>
</dbReference>
<dbReference type="PROSITE" id="PS50075">
    <property type="entry name" value="CARRIER"/>
    <property type="match status" value="4"/>
</dbReference>
<dbReference type="Gene3D" id="1.10.1200.10">
    <property type="entry name" value="ACP-like"/>
    <property type="match status" value="4"/>
</dbReference>
<dbReference type="FunFam" id="3.30.300.30:FF:000010">
    <property type="entry name" value="Enterobactin synthetase component F"/>
    <property type="match status" value="4"/>
</dbReference>
<dbReference type="CDD" id="cd19534">
    <property type="entry name" value="E_NRPS"/>
    <property type="match status" value="3"/>
</dbReference>
<dbReference type="InterPro" id="IPR025110">
    <property type="entry name" value="AMP-bd_C"/>
</dbReference>
<dbReference type="InterPro" id="IPR023213">
    <property type="entry name" value="CAT-like_dom_sf"/>
</dbReference>
<comment type="similarity">
    <text evidence="2">Belongs to the ATP-dependent AMP-binding enzyme family.</text>
</comment>
<name>A0A250KN36_9GAMM</name>
<dbReference type="GO" id="GO:0044550">
    <property type="term" value="P:secondary metabolite biosynthetic process"/>
    <property type="evidence" value="ECO:0007669"/>
    <property type="project" value="UniProtKB-ARBA"/>
</dbReference>
<dbReference type="FunFam" id="3.40.50.980:FF:000002">
    <property type="entry name" value="Enterobactin synthetase component F"/>
    <property type="match status" value="1"/>
</dbReference>